<dbReference type="Gene3D" id="4.10.220.110">
    <property type="match status" value="1"/>
</dbReference>
<dbReference type="Gene3D" id="3.55.50.10">
    <property type="entry name" value="Baseplate protein-like domains"/>
    <property type="match status" value="1"/>
</dbReference>
<dbReference type="InterPro" id="IPR006531">
    <property type="entry name" value="Gp5/Vgr_OB"/>
</dbReference>
<dbReference type="EMBL" id="WFLN01000005">
    <property type="protein sequence ID" value="KAB8031912.1"/>
    <property type="molecule type" value="Genomic_DNA"/>
</dbReference>
<evidence type="ECO:0000313" key="3">
    <source>
        <dbReference type="Proteomes" id="UP000442694"/>
    </source>
</evidence>
<dbReference type="RefSeq" id="WP_152212087.1">
    <property type="nucleotide sequence ID" value="NZ_WFLN01000005.1"/>
</dbReference>
<protein>
    <recommendedName>
        <fullName evidence="1">Gp5/Type VI secretion system Vgr protein OB-fold domain-containing protein</fullName>
    </recommendedName>
</protein>
<evidence type="ECO:0000259" key="1">
    <source>
        <dbReference type="Pfam" id="PF04717"/>
    </source>
</evidence>
<feature type="domain" description="Gp5/Type VI secretion system Vgr protein OB-fold" evidence="1">
    <location>
        <begin position="452"/>
        <end position="498"/>
    </location>
</feature>
<dbReference type="AlphaFoldDB" id="A0A833N215"/>
<name>A0A833N215_9BACT</name>
<reference evidence="2 3" key="1">
    <citation type="submission" date="2019-10" db="EMBL/GenBank/DDBJ databases">
        <title>New genus of Silvanigrellaceae.</title>
        <authorList>
            <person name="Pitt A."/>
            <person name="Hahn M.W."/>
        </authorList>
    </citation>
    <scope>NUCLEOTIDE SEQUENCE [LARGE SCALE GENOMIC DNA]</scope>
    <source>
        <strain evidence="2 3">33A1-SZDP</strain>
    </source>
</reference>
<dbReference type="SUPFAM" id="SSF69279">
    <property type="entry name" value="Phage tail proteins"/>
    <property type="match status" value="1"/>
</dbReference>
<accession>A0A833N215</accession>
<organism evidence="2 3">
    <name type="scientific">Fluviispira multicolorata</name>
    <dbReference type="NCBI Taxonomy" id="2654512"/>
    <lineage>
        <taxon>Bacteria</taxon>
        <taxon>Pseudomonadati</taxon>
        <taxon>Bdellovibrionota</taxon>
        <taxon>Oligoflexia</taxon>
        <taxon>Silvanigrellales</taxon>
        <taxon>Silvanigrellaceae</taxon>
        <taxon>Fluviispira</taxon>
    </lineage>
</organism>
<dbReference type="SUPFAM" id="SSF69255">
    <property type="entry name" value="gp5 N-terminal domain-like"/>
    <property type="match status" value="1"/>
</dbReference>
<dbReference type="Pfam" id="PF05954">
    <property type="entry name" value="Phage_GPD"/>
    <property type="match status" value="1"/>
</dbReference>
<sequence length="621" mass="71930">MSNTKNFIYSHSEAVFTKGPFSSDIIIESFDILDDEISNLYTINLLIHSASINENLEDFLSKFVSFKVNFAYDKVPVRFFSGIITEIKLNAFKNQETPSQFIIVIRPYLWLLTLSNGFRVWNKINSEEVISNVLNLYKKKFDDFKFSFKIFMRDSLIKRINTVQYGDSDFDFICRLMHEDHLNFLIIQNEQGSELIITDNIEDYFNKNKDYEEKIITQIIDGNQNLLSENLSNLHSTGYEHKISLKHNKVAVMHCDFKNIKSDYGKSIKYGETSTNKVFSKWTLLTHHQKSIDPLDPIQAFAIKEMARKNSIHNRLILQCSQPNLLIGKKISLEYNTDSNNSKKIFINYLNKKEFRIMSIQHNYLKKNYTAIKKKEINLNNQETPYRATITVIPIEDKFIKDFNPDKKNIPLATTAFVYGQQNEDTKIESPMMIPVSFFWQPKEKDSETNCSPFIMARLSQVWASQNSGAFFIPSPGDEVLIIFEDDIDSPIIVGSLYNSLNKCPFLIDENDAKKRKMRGFVAGNEENLVLHSKDFTSSFDFSEKELLLNIKENSKLNIDEKSFAINIKENSKLDLTDEGKVTLNSKNTDFDIQERLKINTDSTNVTGQKSIQLNSMRIKK</sequence>
<dbReference type="Pfam" id="PF04717">
    <property type="entry name" value="Phage_base_V"/>
    <property type="match status" value="1"/>
</dbReference>
<proteinExistence type="predicted"/>
<keyword evidence="3" id="KW-1185">Reference proteome</keyword>
<dbReference type="InterPro" id="IPR037026">
    <property type="entry name" value="Vgr_OB-fold_dom_sf"/>
</dbReference>
<dbReference type="Proteomes" id="UP000442694">
    <property type="component" value="Unassembled WGS sequence"/>
</dbReference>
<comment type="caution">
    <text evidence="2">The sequence shown here is derived from an EMBL/GenBank/DDBJ whole genome shotgun (WGS) entry which is preliminary data.</text>
</comment>
<gene>
    <name evidence="2" type="ORF">GCL57_04510</name>
</gene>
<dbReference type="Gene3D" id="2.40.50.230">
    <property type="entry name" value="Gp5 N-terminal domain"/>
    <property type="match status" value="1"/>
</dbReference>
<evidence type="ECO:0000313" key="2">
    <source>
        <dbReference type="EMBL" id="KAB8031912.1"/>
    </source>
</evidence>
<dbReference type="Gene3D" id="2.30.110.50">
    <property type="match status" value="1"/>
</dbReference>